<comment type="caution">
    <text evidence="2">The sequence shown here is derived from an EMBL/GenBank/DDBJ whole genome shotgun (WGS) entry which is preliminary data.</text>
</comment>
<evidence type="ECO:0000313" key="2">
    <source>
        <dbReference type="EMBL" id="EAQ14734.1"/>
    </source>
</evidence>
<dbReference type="GO" id="GO:0016853">
    <property type="term" value="F:isomerase activity"/>
    <property type="evidence" value="ECO:0007669"/>
    <property type="project" value="UniProtKB-KW"/>
</dbReference>
<proteinExistence type="predicted"/>
<dbReference type="AlphaFoldDB" id="A3V9Z3"/>
<evidence type="ECO:0000313" key="3">
    <source>
        <dbReference type="Proteomes" id="UP000002931"/>
    </source>
</evidence>
<sequence>MTNTIAVSAIALSLGLSGLGLLVGIPATAQDTTDRPTEPTEVALGVAQQDYRIIANPAAHGLPPLSAHEMYVQFDDHIYRMARANASVLTPKGAIVTQ</sequence>
<feature type="signal peptide" evidence="1">
    <location>
        <begin position="1"/>
        <end position="29"/>
    </location>
</feature>
<reference evidence="2 3" key="1">
    <citation type="journal article" date="2010" name="J. Bacteriol.">
        <title>Genome sequences of Pelagibaca bermudensis HTCC2601T and Maritimibacter alkaliphilus HTCC2654T, the type strains of two marine Roseobacter genera.</title>
        <authorList>
            <person name="Thrash J.C."/>
            <person name="Cho J.C."/>
            <person name="Ferriera S."/>
            <person name="Johnson J."/>
            <person name="Vergin K.L."/>
            <person name="Giovannoni S.J."/>
        </authorList>
    </citation>
    <scope>NUCLEOTIDE SEQUENCE [LARGE SCALE GENOMIC DNA]</scope>
    <source>
        <strain evidence="2 3">HTCC2654</strain>
    </source>
</reference>
<keyword evidence="1" id="KW-0732">Signal</keyword>
<accession>A3V9Z3</accession>
<gene>
    <name evidence="2" type="ORF">RB2654_19163</name>
</gene>
<name>A3V9Z3_9RHOB</name>
<dbReference type="EMBL" id="AAMT01000001">
    <property type="protein sequence ID" value="EAQ14734.1"/>
    <property type="molecule type" value="Genomic_DNA"/>
</dbReference>
<dbReference type="HOGENOM" id="CLU_2330426_0_0_5"/>
<keyword evidence="3" id="KW-1185">Reference proteome</keyword>
<dbReference type="RefSeq" id="WP_008334559.1">
    <property type="nucleotide sequence ID" value="NZ_CH902578.1"/>
</dbReference>
<evidence type="ECO:0000256" key="1">
    <source>
        <dbReference type="SAM" id="SignalP"/>
    </source>
</evidence>
<protein>
    <submittedName>
        <fullName evidence="2">DNA topoisomerase IV subunit B</fullName>
    </submittedName>
</protein>
<feature type="chain" id="PRO_5002661591" evidence="1">
    <location>
        <begin position="30"/>
        <end position="98"/>
    </location>
</feature>
<organism evidence="2 3">
    <name type="scientific">Maritimibacter alkaliphilus HTCC2654</name>
    <dbReference type="NCBI Taxonomy" id="314271"/>
    <lineage>
        <taxon>Bacteria</taxon>
        <taxon>Pseudomonadati</taxon>
        <taxon>Pseudomonadota</taxon>
        <taxon>Alphaproteobacteria</taxon>
        <taxon>Rhodobacterales</taxon>
        <taxon>Roseobacteraceae</taxon>
        <taxon>Maritimibacter</taxon>
    </lineage>
</organism>
<keyword evidence="2" id="KW-0413">Isomerase</keyword>
<dbReference type="Proteomes" id="UP000002931">
    <property type="component" value="Unassembled WGS sequence"/>
</dbReference>